<dbReference type="Gene3D" id="1.10.750.20">
    <property type="entry name" value="SOCS box"/>
    <property type="match status" value="1"/>
</dbReference>
<dbReference type="PROSITE" id="PS50225">
    <property type="entry name" value="SOCS"/>
    <property type="match status" value="1"/>
</dbReference>
<comment type="caution">
    <text evidence="3">The sequence shown here is derived from an EMBL/GenBank/DDBJ whole genome shotgun (WGS) entry which is preliminary data.</text>
</comment>
<dbReference type="SUPFAM" id="SSF158235">
    <property type="entry name" value="SOCS box-like"/>
    <property type="match status" value="1"/>
</dbReference>
<dbReference type="Pfam" id="PF07525">
    <property type="entry name" value="SOCS_box"/>
    <property type="match status" value="1"/>
</dbReference>
<dbReference type="PROSITE" id="PS50297">
    <property type="entry name" value="ANK_REP_REGION"/>
    <property type="match status" value="3"/>
</dbReference>
<proteinExistence type="predicted"/>
<evidence type="ECO:0000259" key="2">
    <source>
        <dbReference type="PROSITE" id="PS50225"/>
    </source>
</evidence>
<dbReference type="SMART" id="SM00969">
    <property type="entry name" value="SOCS_box"/>
    <property type="match status" value="1"/>
</dbReference>
<dbReference type="GO" id="GO:0035556">
    <property type="term" value="P:intracellular signal transduction"/>
    <property type="evidence" value="ECO:0007669"/>
    <property type="project" value="InterPro"/>
</dbReference>
<feature type="domain" description="SOCS box" evidence="2">
    <location>
        <begin position="388"/>
        <end position="436"/>
    </location>
</feature>
<dbReference type="SMART" id="SM00248">
    <property type="entry name" value="ANK"/>
    <property type="match status" value="9"/>
</dbReference>
<organism evidence="3 4">
    <name type="scientific">Owenia fusiformis</name>
    <name type="common">Polychaete worm</name>
    <dbReference type="NCBI Taxonomy" id="6347"/>
    <lineage>
        <taxon>Eukaryota</taxon>
        <taxon>Metazoa</taxon>
        <taxon>Spiralia</taxon>
        <taxon>Lophotrochozoa</taxon>
        <taxon>Annelida</taxon>
        <taxon>Polychaeta</taxon>
        <taxon>Sedentaria</taxon>
        <taxon>Canalipalpata</taxon>
        <taxon>Sabellida</taxon>
        <taxon>Oweniida</taxon>
        <taxon>Oweniidae</taxon>
        <taxon>Owenia</taxon>
    </lineage>
</organism>
<dbReference type="Gene3D" id="1.25.40.20">
    <property type="entry name" value="Ankyrin repeat-containing domain"/>
    <property type="match status" value="2"/>
</dbReference>
<dbReference type="InterPro" id="IPR001496">
    <property type="entry name" value="SOCS_box"/>
</dbReference>
<evidence type="ECO:0000256" key="1">
    <source>
        <dbReference type="PROSITE-ProRule" id="PRU00023"/>
    </source>
</evidence>
<dbReference type="CDD" id="cd03716">
    <property type="entry name" value="SOCS_ASB_like"/>
    <property type="match status" value="1"/>
</dbReference>
<dbReference type="AlphaFoldDB" id="A0A8S4N2J7"/>
<dbReference type="Pfam" id="PF12796">
    <property type="entry name" value="Ank_2"/>
    <property type="match status" value="2"/>
</dbReference>
<keyword evidence="4" id="KW-1185">Reference proteome</keyword>
<dbReference type="PANTHER" id="PTHR24118:SF99">
    <property type="entry name" value="POTE ANKYRIN DOMAIN FAMILY MEMBER 3C-RELATED"/>
    <property type="match status" value="1"/>
</dbReference>
<evidence type="ECO:0000313" key="3">
    <source>
        <dbReference type="EMBL" id="CAH1774493.1"/>
    </source>
</evidence>
<accession>A0A8S4N2J7</accession>
<protein>
    <recommendedName>
        <fullName evidence="2">SOCS box domain-containing protein</fullName>
    </recommendedName>
</protein>
<dbReference type="EMBL" id="CAIIXF020000001">
    <property type="protein sequence ID" value="CAH1774493.1"/>
    <property type="molecule type" value="Genomic_DNA"/>
</dbReference>
<feature type="repeat" description="ANK" evidence="1">
    <location>
        <begin position="95"/>
        <end position="127"/>
    </location>
</feature>
<dbReference type="InterPro" id="IPR036036">
    <property type="entry name" value="SOCS_box-like_dom_sf"/>
</dbReference>
<dbReference type="Proteomes" id="UP000749559">
    <property type="component" value="Unassembled WGS sequence"/>
</dbReference>
<dbReference type="OrthoDB" id="70519at2759"/>
<name>A0A8S4N2J7_OWEFU</name>
<dbReference type="Pfam" id="PF00023">
    <property type="entry name" value="Ank"/>
    <property type="match status" value="1"/>
</dbReference>
<dbReference type="InterPro" id="IPR036770">
    <property type="entry name" value="Ankyrin_rpt-contain_sf"/>
</dbReference>
<evidence type="ECO:0000313" key="4">
    <source>
        <dbReference type="Proteomes" id="UP000749559"/>
    </source>
</evidence>
<gene>
    <name evidence="3" type="ORF">OFUS_LOCUS1941</name>
</gene>
<dbReference type="InterPro" id="IPR002110">
    <property type="entry name" value="Ankyrin_rpt"/>
</dbReference>
<sequence>MGVRSSKVKQNELYDALLERDIEAISTLMADGVNPNFILKNTLHPIEDGGLDEHDGMTPLIFTIHTHHVNMTRLLLENGAKVDYASSVMYERSTNINLPIHKAVEENQTHILEMLINHGADVNSQTRIRLYTPLHVICRQHHERYNRKQQHDVKWTVHGLLANGADVNLEDKFGSIPLHYAVQKQKTELIETLLDAGSDITHENLLGMTPIMNLLRYKPEGTYYTLQKLINRDPSSVRRVSKSGETLLSALLLNPSHHHPCRHTFTYDMYENSEKDGPYRCLEYLLDSGADANEVYEIGLTPLWMAILENNQPNMIKCLVVHHANIDYTFNKLCSNAGIMLTMTPLMYCLDTSDFATAKFLIESGADTSYFWQCNVLTNQLRRHFNAYLMQKYLDEEAAMIKSLQLLCRAKIRRCLGKNLKNVFKLQFPKRLQTYIFNNFSIPIKHNKESGSMFENNHL</sequence>
<dbReference type="PANTHER" id="PTHR24118">
    <property type="entry name" value="POTE ANKYRIN DOMAIN"/>
    <property type="match status" value="1"/>
</dbReference>
<keyword evidence="1" id="KW-0040">ANK repeat</keyword>
<dbReference type="SUPFAM" id="SSF48403">
    <property type="entry name" value="Ankyrin repeat"/>
    <property type="match status" value="2"/>
</dbReference>
<feature type="repeat" description="ANK" evidence="1">
    <location>
        <begin position="55"/>
        <end position="87"/>
    </location>
</feature>
<dbReference type="PROSITE" id="PS50088">
    <property type="entry name" value="ANK_REPEAT"/>
    <property type="match status" value="3"/>
</dbReference>
<reference evidence="3" key="1">
    <citation type="submission" date="2022-03" db="EMBL/GenBank/DDBJ databases">
        <authorList>
            <person name="Martin C."/>
        </authorList>
    </citation>
    <scope>NUCLEOTIDE SEQUENCE</scope>
</reference>
<feature type="repeat" description="ANK" evidence="1">
    <location>
        <begin position="173"/>
        <end position="205"/>
    </location>
</feature>